<accession>A0ABW8ZDG4</accession>
<dbReference type="PROSITE" id="PS50404">
    <property type="entry name" value="GST_NTER"/>
    <property type="match status" value="1"/>
</dbReference>
<dbReference type="Pfam" id="PF14834">
    <property type="entry name" value="GST_C_4"/>
    <property type="match status" value="1"/>
</dbReference>
<sequence length="212" mass="24038">MNSPSFTLYVDAQFLSPYAMSAFVALTEKNQPFELRTVDLTLQHNHLPEYAQLSMTHRVPTLCEGDFHLSESSAIDEYLEDRFSEVAPLYPRDPRQKAKAREIQAWLRSDLGPIRQERPTEAVFLGKKYDPLSTAAQFAAHKLIQAVDALLSEDAANLFGEWCIADTDLAVMINRLALHGDALPPKLIAYAQQQWQRPSVQRWLALERPTVS</sequence>
<proteinExistence type="predicted"/>
<gene>
    <name evidence="2" type="primary">yfcF</name>
    <name evidence="2" type="ORF">PQR63_22615</name>
</gene>
<feature type="domain" description="GST N-terminal" evidence="1">
    <location>
        <begin position="6"/>
        <end position="87"/>
    </location>
</feature>
<evidence type="ECO:0000313" key="2">
    <source>
        <dbReference type="EMBL" id="MFL9881209.1"/>
    </source>
</evidence>
<dbReference type="Proteomes" id="UP001629214">
    <property type="component" value="Unassembled WGS sequence"/>
</dbReference>
<dbReference type="EC" id="2.5.1.18" evidence="2"/>
<keyword evidence="2" id="KW-0808">Transferase</keyword>
<dbReference type="CDD" id="cd03195">
    <property type="entry name" value="GST_C_4"/>
    <property type="match status" value="1"/>
</dbReference>
<dbReference type="SFLD" id="SFLDS00019">
    <property type="entry name" value="Glutathione_Transferase_(cytos"/>
    <property type="match status" value="1"/>
</dbReference>
<dbReference type="InterPro" id="IPR034338">
    <property type="entry name" value="GST_4_C"/>
</dbReference>
<dbReference type="InterPro" id="IPR040079">
    <property type="entry name" value="Glutathione_S-Trfase"/>
</dbReference>
<dbReference type="NCBIfam" id="NF011693">
    <property type="entry name" value="PRK15113.1"/>
    <property type="match status" value="1"/>
</dbReference>
<name>A0ABW8ZDG4_9BURK</name>
<dbReference type="GO" id="GO:0004364">
    <property type="term" value="F:glutathione transferase activity"/>
    <property type="evidence" value="ECO:0007669"/>
    <property type="project" value="UniProtKB-EC"/>
</dbReference>
<dbReference type="InterPro" id="IPR004045">
    <property type="entry name" value="Glutathione_S-Trfase_N"/>
</dbReference>
<dbReference type="EMBL" id="JAQQFR010000020">
    <property type="protein sequence ID" value="MFL9881209.1"/>
    <property type="molecule type" value="Genomic_DNA"/>
</dbReference>
<evidence type="ECO:0000259" key="1">
    <source>
        <dbReference type="PROSITE" id="PS50404"/>
    </source>
</evidence>
<dbReference type="Pfam" id="PF13417">
    <property type="entry name" value="GST_N_3"/>
    <property type="match status" value="1"/>
</dbReference>
<organism evidence="2 3">
    <name type="scientific">Herbaspirillum rhizosphaerae</name>
    <dbReference type="NCBI Taxonomy" id="346179"/>
    <lineage>
        <taxon>Bacteria</taxon>
        <taxon>Pseudomonadati</taxon>
        <taxon>Pseudomonadota</taxon>
        <taxon>Betaproteobacteria</taxon>
        <taxon>Burkholderiales</taxon>
        <taxon>Oxalobacteraceae</taxon>
        <taxon>Herbaspirillum</taxon>
    </lineage>
</organism>
<keyword evidence="3" id="KW-1185">Reference proteome</keyword>
<protein>
    <submittedName>
        <fullName evidence="2">Glutathione transferase</fullName>
        <ecNumber evidence="2">2.5.1.18</ecNumber>
    </submittedName>
</protein>
<dbReference type="InterPro" id="IPR036249">
    <property type="entry name" value="Thioredoxin-like_sf"/>
</dbReference>
<evidence type="ECO:0000313" key="3">
    <source>
        <dbReference type="Proteomes" id="UP001629214"/>
    </source>
</evidence>
<dbReference type="Gene3D" id="1.20.1050.10">
    <property type="match status" value="1"/>
</dbReference>
<dbReference type="SFLD" id="SFLDG00358">
    <property type="entry name" value="Main_(cytGST)"/>
    <property type="match status" value="1"/>
</dbReference>
<dbReference type="RefSeq" id="WP_408170422.1">
    <property type="nucleotide sequence ID" value="NZ_JAQQFR010000020.1"/>
</dbReference>
<dbReference type="CDD" id="cd00570">
    <property type="entry name" value="GST_N_family"/>
    <property type="match status" value="1"/>
</dbReference>
<reference evidence="2 3" key="1">
    <citation type="journal article" date="2024" name="Chem. Sci.">
        <title>Discovery of megapolipeptins by genome mining of a Burkholderiales bacteria collection.</title>
        <authorList>
            <person name="Paulo B.S."/>
            <person name="Recchia M.J.J."/>
            <person name="Lee S."/>
            <person name="Fergusson C.H."/>
            <person name="Romanowski S.B."/>
            <person name="Hernandez A."/>
            <person name="Krull N."/>
            <person name="Liu D.Y."/>
            <person name="Cavanagh H."/>
            <person name="Bos A."/>
            <person name="Gray C.A."/>
            <person name="Murphy B.T."/>
            <person name="Linington R.G."/>
            <person name="Eustaquio A.S."/>
        </authorList>
    </citation>
    <scope>NUCLEOTIDE SEQUENCE [LARGE SCALE GENOMIC DNA]</scope>
    <source>
        <strain evidence="2 3">RL21-008-BIB-B</strain>
    </source>
</reference>
<comment type="caution">
    <text evidence="2">The sequence shown here is derived from an EMBL/GenBank/DDBJ whole genome shotgun (WGS) entry which is preliminary data.</text>
</comment>
<dbReference type="Gene3D" id="3.40.30.10">
    <property type="entry name" value="Glutaredoxin"/>
    <property type="match status" value="1"/>
</dbReference>
<dbReference type="SUPFAM" id="SSF52833">
    <property type="entry name" value="Thioredoxin-like"/>
    <property type="match status" value="1"/>
</dbReference>
<dbReference type="SUPFAM" id="SSF47616">
    <property type="entry name" value="GST C-terminal domain-like"/>
    <property type="match status" value="1"/>
</dbReference>
<dbReference type="InterPro" id="IPR036282">
    <property type="entry name" value="Glutathione-S-Trfase_C_sf"/>
</dbReference>
<dbReference type="PANTHER" id="PTHR42673:SF21">
    <property type="entry name" value="GLUTATHIONE S-TRANSFERASE YFCF"/>
    <property type="match status" value="1"/>
</dbReference>
<dbReference type="PANTHER" id="PTHR42673">
    <property type="entry name" value="MALEYLACETOACETATE ISOMERASE"/>
    <property type="match status" value="1"/>
</dbReference>